<sequence>MEHNFNANTAFLINWPHGILKAVHWFSSLITLLFVHNRAYLIWFSENIQYDFPGYQLVLFTAYTFFIYSFVSWMAHFTGVLKVKSGDNQQEGNVWKLAEIDMWICTGFTVLYLTSIVICLMAYRFFTGWDFLQHSCNIYQSSFPFSAFNCN</sequence>
<feature type="transmembrane region" description="Helical" evidence="1">
    <location>
        <begin position="57"/>
        <end position="80"/>
    </location>
</feature>
<keyword evidence="2" id="KW-1185">Reference proteome</keyword>
<keyword evidence="1" id="KW-0472">Membrane</keyword>
<dbReference type="WBParaSite" id="jg8794">
    <property type="protein sequence ID" value="jg8794"/>
    <property type="gene ID" value="jg8794"/>
</dbReference>
<feature type="transmembrane region" description="Helical" evidence="1">
    <location>
        <begin position="100"/>
        <end position="123"/>
    </location>
</feature>
<name>A0A915ESC8_9BILA</name>
<feature type="transmembrane region" description="Helical" evidence="1">
    <location>
        <begin position="22"/>
        <end position="45"/>
    </location>
</feature>
<dbReference type="Proteomes" id="UP000887574">
    <property type="component" value="Unplaced"/>
</dbReference>
<evidence type="ECO:0000313" key="3">
    <source>
        <dbReference type="WBParaSite" id="jg8794"/>
    </source>
</evidence>
<protein>
    <submittedName>
        <fullName evidence="3">Uncharacterized protein</fullName>
    </submittedName>
</protein>
<keyword evidence="1" id="KW-1133">Transmembrane helix</keyword>
<evidence type="ECO:0000313" key="2">
    <source>
        <dbReference type="Proteomes" id="UP000887574"/>
    </source>
</evidence>
<organism evidence="2 3">
    <name type="scientific">Ditylenchus dipsaci</name>
    <dbReference type="NCBI Taxonomy" id="166011"/>
    <lineage>
        <taxon>Eukaryota</taxon>
        <taxon>Metazoa</taxon>
        <taxon>Ecdysozoa</taxon>
        <taxon>Nematoda</taxon>
        <taxon>Chromadorea</taxon>
        <taxon>Rhabditida</taxon>
        <taxon>Tylenchina</taxon>
        <taxon>Tylenchomorpha</taxon>
        <taxon>Sphaerularioidea</taxon>
        <taxon>Anguinidae</taxon>
        <taxon>Anguininae</taxon>
        <taxon>Ditylenchus</taxon>
    </lineage>
</organism>
<evidence type="ECO:0000256" key="1">
    <source>
        <dbReference type="SAM" id="Phobius"/>
    </source>
</evidence>
<proteinExistence type="predicted"/>
<accession>A0A915ESC8</accession>
<reference evidence="3" key="1">
    <citation type="submission" date="2022-11" db="UniProtKB">
        <authorList>
            <consortium name="WormBaseParasite"/>
        </authorList>
    </citation>
    <scope>IDENTIFICATION</scope>
</reference>
<dbReference type="AlphaFoldDB" id="A0A915ESC8"/>
<keyword evidence="1" id="KW-0812">Transmembrane</keyword>